<keyword evidence="2" id="KW-0539">Nucleus</keyword>
<name>A0A6L2JZK5_TANCI</name>
<dbReference type="GO" id="GO:0006355">
    <property type="term" value="P:regulation of DNA-templated transcription"/>
    <property type="evidence" value="ECO:0007669"/>
    <property type="project" value="InterPro"/>
</dbReference>
<dbReference type="GO" id="GO:0003677">
    <property type="term" value="F:DNA binding"/>
    <property type="evidence" value="ECO:0007669"/>
    <property type="project" value="InterPro"/>
</dbReference>
<dbReference type="Pfam" id="PF04931">
    <property type="entry name" value="DNA_pol_phi"/>
    <property type="match status" value="1"/>
</dbReference>
<evidence type="ECO:0000256" key="2">
    <source>
        <dbReference type="ARBA" id="ARBA00023242"/>
    </source>
</evidence>
<dbReference type="EMBL" id="BKCJ010001506">
    <property type="protein sequence ID" value="GEU41962.1"/>
    <property type="molecule type" value="Genomic_DNA"/>
</dbReference>
<evidence type="ECO:0000256" key="1">
    <source>
        <dbReference type="ARBA" id="ARBA00004123"/>
    </source>
</evidence>
<dbReference type="GO" id="GO:0005730">
    <property type="term" value="C:nucleolus"/>
    <property type="evidence" value="ECO:0007669"/>
    <property type="project" value="InterPro"/>
</dbReference>
<dbReference type="InterPro" id="IPR007015">
    <property type="entry name" value="DNA_pol_V/MYBBP1A"/>
</dbReference>
<reference evidence="4" key="1">
    <citation type="journal article" date="2019" name="Sci. Rep.">
        <title>Draft genome of Tanacetum cinerariifolium, the natural source of mosquito coil.</title>
        <authorList>
            <person name="Yamashiro T."/>
            <person name="Shiraishi A."/>
            <person name="Satake H."/>
            <person name="Nakayama K."/>
        </authorList>
    </citation>
    <scope>NUCLEOTIDE SEQUENCE</scope>
</reference>
<protein>
    <submittedName>
        <fullName evidence="4">Uncharacterized protein</fullName>
    </submittedName>
</protein>
<comment type="subcellular location">
    <subcellularLocation>
        <location evidence="1">Nucleus</location>
    </subcellularLocation>
</comment>
<dbReference type="PANTHER" id="PTHR13213">
    <property type="entry name" value="MYB-BINDING PROTEIN 1A FAMILY MEMBER"/>
    <property type="match status" value="1"/>
</dbReference>
<comment type="caution">
    <text evidence="4">The sequence shown here is derived from an EMBL/GenBank/DDBJ whole genome shotgun (WGS) entry which is preliminary data.</text>
</comment>
<dbReference type="PANTHER" id="PTHR13213:SF2">
    <property type="entry name" value="MYB-BINDING PROTEIN 1A"/>
    <property type="match status" value="1"/>
</dbReference>
<evidence type="ECO:0000256" key="3">
    <source>
        <dbReference type="SAM" id="MobiDB-lite"/>
    </source>
</evidence>
<dbReference type="AlphaFoldDB" id="A0A6L2JZK5"/>
<accession>A0A6L2JZK5</accession>
<evidence type="ECO:0000313" key="4">
    <source>
        <dbReference type="EMBL" id="GEU41962.1"/>
    </source>
</evidence>
<gene>
    <name evidence="4" type="ORF">Tci_013940</name>
</gene>
<proteinExistence type="predicted"/>
<feature type="region of interest" description="Disordered" evidence="3">
    <location>
        <begin position="1"/>
        <end position="47"/>
    </location>
</feature>
<sequence length="171" mass="19101">MKKIKKSDGEIDKVKTNTDSETPMEQKKKRKALDKEKKNKSVVSDENGVNSVDKVNVRNMEVENRISSMPEFHIGVFKNLGNKEVERKEEFDGGGFKLEADKDDGLNNCAPSVKYAVRRLIRGVSSSRECARQGFALRLTMLVGAVSNFAIDSLLKLIFDLLEVSSSMKGN</sequence>
<feature type="compositionally biased region" description="Basic and acidic residues" evidence="3">
    <location>
        <begin position="1"/>
        <end position="18"/>
    </location>
</feature>
<organism evidence="4">
    <name type="scientific">Tanacetum cinerariifolium</name>
    <name type="common">Dalmatian daisy</name>
    <name type="synonym">Chrysanthemum cinerariifolium</name>
    <dbReference type="NCBI Taxonomy" id="118510"/>
    <lineage>
        <taxon>Eukaryota</taxon>
        <taxon>Viridiplantae</taxon>
        <taxon>Streptophyta</taxon>
        <taxon>Embryophyta</taxon>
        <taxon>Tracheophyta</taxon>
        <taxon>Spermatophyta</taxon>
        <taxon>Magnoliopsida</taxon>
        <taxon>eudicotyledons</taxon>
        <taxon>Gunneridae</taxon>
        <taxon>Pentapetalae</taxon>
        <taxon>asterids</taxon>
        <taxon>campanulids</taxon>
        <taxon>Asterales</taxon>
        <taxon>Asteraceae</taxon>
        <taxon>Asteroideae</taxon>
        <taxon>Anthemideae</taxon>
        <taxon>Anthemidinae</taxon>
        <taxon>Tanacetum</taxon>
    </lineage>
</organism>